<evidence type="ECO:0000313" key="4">
    <source>
        <dbReference type="EMBL" id="GGP23839.1"/>
    </source>
</evidence>
<comment type="caution">
    <text evidence="4">The sequence shown here is derived from an EMBL/GenBank/DDBJ whole genome shotgun (WGS) entry which is preliminary data.</text>
</comment>
<feature type="domain" description="DUF4124" evidence="3">
    <location>
        <begin position="10"/>
        <end position="47"/>
    </location>
</feature>
<dbReference type="Pfam" id="PF13365">
    <property type="entry name" value="Trypsin_2"/>
    <property type="match status" value="1"/>
</dbReference>
<dbReference type="Gene3D" id="2.40.10.10">
    <property type="entry name" value="Trypsin-like serine proteases"/>
    <property type="match status" value="2"/>
</dbReference>
<feature type="signal peptide" evidence="2">
    <location>
        <begin position="1"/>
        <end position="20"/>
    </location>
</feature>
<dbReference type="EMBL" id="BMLX01000008">
    <property type="protein sequence ID" value="GGP23839.1"/>
    <property type="molecule type" value="Genomic_DNA"/>
</dbReference>
<reference evidence="5" key="1">
    <citation type="journal article" date="2019" name="Int. J. Syst. Evol. Microbiol.">
        <title>The Global Catalogue of Microorganisms (GCM) 10K type strain sequencing project: providing services to taxonomists for standard genome sequencing and annotation.</title>
        <authorList>
            <consortium name="The Broad Institute Genomics Platform"/>
            <consortium name="The Broad Institute Genome Sequencing Center for Infectious Disease"/>
            <person name="Wu L."/>
            <person name="Ma J."/>
        </authorList>
    </citation>
    <scope>NUCLEOTIDE SEQUENCE [LARGE SCALE GENOMIC DNA]</scope>
    <source>
        <strain evidence="5">CGMCC 1.8859</strain>
    </source>
</reference>
<feature type="region of interest" description="Disordered" evidence="1">
    <location>
        <begin position="36"/>
        <end position="57"/>
    </location>
</feature>
<dbReference type="InterPro" id="IPR043504">
    <property type="entry name" value="Peptidase_S1_PA_chymotrypsin"/>
</dbReference>
<proteinExistence type="predicted"/>
<sequence>MILRASALAFLLCFATPAQAEIYKTKDANGNVTFTDVDPNAPNQVSESKGAQSTTVRTTRPVTTFSRYGTWRTFQSSTVTIQTRAPASASGSGFRVASNIIVTSKHLVHDCNRIMIDNVRMAQQVALSGESDLALVRDYGSSGSMIKFREDEVRQGESVLVGGFLSPTQQGERAVLNTGKAQIKSGSTEPHIFSVAGNILAGAKGGPILDQAGHLVGLVSFNTNMETASHVIEVTPNAQSSPAIKGSEIAHFLKAYSVEPMIAQSSQAVEQTVIANNLEHAMVTITCYR</sequence>
<dbReference type="SUPFAM" id="SSF50494">
    <property type="entry name" value="Trypsin-like serine proteases"/>
    <property type="match status" value="1"/>
</dbReference>
<dbReference type="Proteomes" id="UP000637267">
    <property type="component" value="Unassembled WGS sequence"/>
</dbReference>
<accession>A0ABQ2PE54</accession>
<keyword evidence="5" id="KW-1185">Reference proteome</keyword>
<evidence type="ECO:0000256" key="1">
    <source>
        <dbReference type="SAM" id="MobiDB-lite"/>
    </source>
</evidence>
<feature type="chain" id="PRO_5045637545" description="DUF4124 domain-containing protein" evidence="2">
    <location>
        <begin position="21"/>
        <end position="289"/>
    </location>
</feature>
<evidence type="ECO:0000259" key="3">
    <source>
        <dbReference type="Pfam" id="PF13511"/>
    </source>
</evidence>
<name>A0ABQ2PE54_9NEIS</name>
<dbReference type="RefSeq" id="WP_188706647.1">
    <property type="nucleotide sequence ID" value="NZ_BMLX01000008.1"/>
</dbReference>
<organism evidence="4 5">
    <name type="scientific">Silvimonas iriomotensis</name>
    <dbReference type="NCBI Taxonomy" id="449662"/>
    <lineage>
        <taxon>Bacteria</taxon>
        <taxon>Pseudomonadati</taxon>
        <taxon>Pseudomonadota</taxon>
        <taxon>Betaproteobacteria</taxon>
        <taxon>Neisseriales</taxon>
        <taxon>Chitinibacteraceae</taxon>
        <taxon>Silvimonas</taxon>
    </lineage>
</organism>
<protein>
    <recommendedName>
        <fullName evidence="3">DUF4124 domain-containing protein</fullName>
    </recommendedName>
</protein>
<evidence type="ECO:0000313" key="5">
    <source>
        <dbReference type="Proteomes" id="UP000637267"/>
    </source>
</evidence>
<dbReference type="Pfam" id="PF13511">
    <property type="entry name" value="DUF4124"/>
    <property type="match status" value="1"/>
</dbReference>
<keyword evidence="2" id="KW-0732">Signal</keyword>
<evidence type="ECO:0000256" key="2">
    <source>
        <dbReference type="SAM" id="SignalP"/>
    </source>
</evidence>
<gene>
    <name evidence="4" type="ORF">GCM10010970_38390</name>
</gene>
<dbReference type="InterPro" id="IPR025392">
    <property type="entry name" value="DUF4124"/>
</dbReference>
<feature type="compositionally biased region" description="Polar residues" evidence="1">
    <location>
        <begin position="41"/>
        <end position="53"/>
    </location>
</feature>
<dbReference type="InterPro" id="IPR009003">
    <property type="entry name" value="Peptidase_S1_PA"/>
</dbReference>